<feature type="compositionally biased region" description="Low complexity" evidence="1">
    <location>
        <begin position="114"/>
        <end position="131"/>
    </location>
</feature>
<feature type="compositionally biased region" description="Polar residues" evidence="1">
    <location>
        <begin position="18"/>
        <end position="29"/>
    </location>
</feature>
<feature type="compositionally biased region" description="Polar residues" evidence="1">
    <location>
        <begin position="179"/>
        <end position="193"/>
    </location>
</feature>
<feature type="region of interest" description="Disordered" evidence="1">
    <location>
        <begin position="403"/>
        <end position="443"/>
    </location>
</feature>
<organism evidence="2 3">
    <name type="scientific">Pleomassaria siparia CBS 279.74</name>
    <dbReference type="NCBI Taxonomy" id="1314801"/>
    <lineage>
        <taxon>Eukaryota</taxon>
        <taxon>Fungi</taxon>
        <taxon>Dikarya</taxon>
        <taxon>Ascomycota</taxon>
        <taxon>Pezizomycotina</taxon>
        <taxon>Dothideomycetes</taxon>
        <taxon>Pleosporomycetidae</taxon>
        <taxon>Pleosporales</taxon>
        <taxon>Pleomassariaceae</taxon>
        <taxon>Pleomassaria</taxon>
    </lineage>
</organism>
<feature type="region of interest" description="Disordered" evidence="1">
    <location>
        <begin position="101"/>
        <end position="131"/>
    </location>
</feature>
<evidence type="ECO:0000256" key="1">
    <source>
        <dbReference type="SAM" id="MobiDB-lite"/>
    </source>
</evidence>
<keyword evidence="3" id="KW-1185">Reference proteome</keyword>
<feature type="compositionally biased region" description="Polar residues" evidence="1">
    <location>
        <begin position="309"/>
        <end position="318"/>
    </location>
</feature>
<evidence type="ECO:0000313" key="3">
    <source>
        <dbReference type="Proteomes" id="UP000799428"/>
    </source>
</evidence>
<evidence type="ECO:0000313" key="2">
    <source>
        <dbReference type="EMBL" id="KAF2702996.1"/>
    </source>
</evidence>
<dbReference type="OrthoDB" id="5339332at2759"/>
<dbReference type="EMBL" id="MU005790">
    <property type="protein sequence ID" value="KAF2702996.1"/>
    <property type="molecule type" value="Genomic_DNA"/>
</dbReference>
<feature type="region of interest" description="Disordered" evidence="1">
    <location>
        <begin position="309"/>
        <end position="355"/>
    </location>
</feature>
<accession>A0A6G1JQW5</accession>
<gene>
    <name evidence="2" type="ORF">K504DRAFT_419190</name>
</gene>
<name>A0A6G1JQW5_9PLEO</name>
<feature type="compositionally biased region" description="Polar residues" evidence="1">
    <location>
        <begin position="1"/>
        <end position="12"/>
    </location>
</feature>
<feature type="region of interest" description="Disordered" evidence="1">
    <location>
        <begin position="1"/>
        <end position="39"/>
    </location>
</feature>
<dbReference type="Proteomes" id="UP000799428">
    <property type="component" value="Unassembled WGS sequence"/>
</dbReference>
<protein>
    <submittedName>
        <fullName evidence="2">Uncharacterized protein</fullName>
    </submittedName>
</protein>
<proteinExistence type="predicted"/>
<feature type="compositionally biased region" description="Low complexity" evidence="1">
    <location>
        <begin position="149"/>
        <end position="171"/>
    </location>
</feature>
<dbReference type="AlphaFoldDB" id="A0A6G1JQW5"/>
<feature type="region of interest" description="Disordered" evidence="1">
    <location>
        <begin position="147"/>
        <end position="196"/>
    </location>
</feature>
<reference evidence="2" key="1">
    <citation type="journal article" date="2020" name="Stud. Mycol.">
        <title>101 Dothideomycetes genomes: a test case for predicting lifestyles and emergence of pathogens.</title>
        <authorList>
            <person name="Haridas S."/>
            <person name="Albert R."/>
            <person name="Binder M."/>
            <person name="Bloem J."/>
            <person name="Labutti K."/>
            <person name="Salamov A."/>
            <person name="Andreopoulos B."/>
            <person name="Baker S."/>
            <person name="Barry K."/>
            <person name="Bills G."/>
            <person name="Bluhm B."/>
            <person name="Cannon C."/>
            <person name="Castanera R."/>
            <person name="Culley D."/>
            <person name="Daum C."/>
            <person name="Ezra D."/>
            <person name="Gonzalez J."/>
            <person name="Henrissat B."/>
            <person name="Kuo A."/>
            <person name="Liang C."/>
            <person name="Lipzen A."/>
            <person name="Lutzoni F."/>
            <person name="Magnuson J."/>
            <person name="Mondo S."/>
            <person name="Nolan M."/>
            <person name="Ohm R."/>
            <person name="Pangilinan J."/>
            <person name="Park H.-J."/>
            <person name="Ramirez L."/>
            <person name="Alfaro M."/>
            <person name="Sun H."/>
            <person name="Tritt A."/>
            <person name="Yoshinaga Y."/>
            <person name="Zwiers L.-H."/>
            <person name="Turgeon B."/>
            <person name="Goodwin S."/>
            <person name="Spatafora J."/>
            <person name="Crous P."/>
            <person name="Grigoriev I."/>
        </authorList>
    </citation>
    <scope>NUCLEOTIDE SEQUENCE</scope>
    <source>
        <strain evidence="2">CBS 279.74</strain>
    </source>
</reference>
<sequence>MLDSTQDLQSASRPLETSAASGRSCSQISAPPPPPFLHHGSPGIVDYALAASLPPTVTPATTTRQAISLGVLSTLWGSSNTPIVGTVDAQHDTIPAIITHAPSPETQDPPYDLTASTGSVPSTTTTLTNTLPPTQSAALRALNAPAFQSHASSNPNSKSAKSTSSRTTLSSQPVVVRTYSGSRHTSRPSSGLNTPRLFPDMSGHTMQQSPSSVLTTGLVGRSNRLPSVDDFSFSAILRAVDPEIRDAIDAIAEICARSRLSLADEYDAHLPPQGEITDTWGAGVGALIGRGRISRVGHGWTAADNTLTAVPEASSSSERLAGSGTAGSKERSRSAYGSLKSVISGGSGGSGKRKAVDPEIFQPVQQKPQGPAWAINHPAITLIASPQASKQLSLDISSTIKDIPESPVGKAEPALSSPQQPLHRRHQSATSVPHPHSRERSSTLTSLASWLPWPRPSDLDAGSVQALTKAESRLREMLILSQTSSHGKGKAPLHVT</sequence>